<keyword evidence="2" id="KW-0732">Signal</keyword>
<dbReference type="AlphaFoldDB" id="A0A855UHN4"/>
<proteinExistence type="predicted"/>
<dbReference type="EMBL" id="CP119528">
    <property type="protein sequence ID" value="WER42670.1"/>
    <property type="molecule type" value="Genomic_DNA"/>
</dbReference>
<dbReference type="InterPro" id="IPR027994">
    <property type="entry name" value="WxL_dom"/>
</dbReference>
<evidence type="ECO:0000313" key="11">
    <source>
        <dbReference type="Proteomes" id="UP001222182"/>
    </source>
</evidence>
<protein>
    <submittedName>
        <fullName evidence="4">WxL domain-containing protein</fullName>
    </submittedName>
</protein>
<evidence type="ECO:0000313" key="7">
    <source>
        <dbReference type="EMBL" id="WER42670.1"/>
    </source>
</evidence>
<reference evidence="4 8" key="1">
    <citation type="submission" date="2018-04" db="EMBL/GenBank/DDBJ databases">
        <authorList>
            <person name="Van Tyne D."/>
        </authorList>
    </citation>
    <scope>NUCLEOTIDE SEQUENCE [LARGE SCALE GENOMIC DNA]</scope>
    <source>
        <strain evidence="4 8">B2535</strain>
    </source>
</reference>
<evidence type="ECO:0000313" key="4">
    <source>
        <dbReference type="EMBL" id="PTN79205.1"/>
    </source>
</evidence>
<dbReference type="EMBL" id="PZZH01000001">
    <property type="protein sequence ID" value="PTN79205.1"/>
    <property type="molecule type" value="Genomic_DNA"/>
</dbReference>
<evidence type="ECO:0000256" key="2">
    <source>
        <dbReference type="SAM" id="SignalP"/>
    </source>
</evidence>
<dbReference type="Pfam" id="PF13731">
    <property type="entry name" value="WxL"/>
    <property type="match status" value="1"/>
</dbReference>
<reference evidence="6 10" key="3">
    <citation type="submission" date="2023-02" db="EMBL/GenBank/DDBJ databases">
        <title>Results of the 2020 Genomic Proficiency Test for the network of European Union Reference Laboratory for Antimicrobial Resistance assessing whole genome sequencing capacities.</title>
        <authorList>
            <person name="Hoffmann M."/>
            <person name="Luo Y."/>
            <person name="Sorensen L.H."/>
            <person name="Pedersen S.K."/>
            <person name="Hendriksen R.S."/>
        </authorList>
    </citation>
    <scope>NUCLEOTIDE SEQUENCE [LARGE SCALE GENOMIC DNA]</scope>
    <source>
        <strain evidence="6 10">GENOMIC22-006</strain>
    </source>
</reference>
<reference evidence="5 9" key="2">
    <citation type="submission" date="2018-06" db="EMBL/GenBank/DDBJ databases">
        <authorList>
            <consortium name="Pathogen Informatics"/>
            <person name="Doyle S."/>
        </authorList>
    </citation>
    <scope>NUCLEOTIDE SEQUENCE [LARGE SCALE GENOMIC DNA]</scope>
    <source>
        <strain evidence="5 9">NCTC13379</strain>
    </source>
</reference>
<dbReference type="Proteomes" id="UP001222182">
    <property type="component" value="Chromosome"/>
</dbReference>
<evidence type="ECO:0000313" key="8">
    <source>
        <dbReference type="Proteomes" id="UP000244140"/>
    </source>
</evidence>
<name>A0A855UHN4_ENTFL</name>
<feature type="chain" id="PRO_5044442518" evidence="2">
    <location>
        <begin position="30"/>
        <end position="1252"/>
    </location>
</feature>
<evidence type="ECO:0000313" key="9">
    <source>
        <dbReference type="Proteomes" id="UP000254396"/>
    </source>
</evidence>
<evidence type="ECO:0000313" key="6">
    <source>
        <dbReference type="EMBL" id="WEH22749.1"/>
    </source>
</evidence>
<gene>
    <name evidence="4" type="ORF">DAI13_16080</name>
    <name evidence="5" type="ORF">NCTC13379_00686</name>
    <name evidence="7" type="ORF">P0083_15325</name>
    <name evidence="6" type="ORF">P0D81_01625</name>
</gene>
<reference evidence="7 11" key="4">
    <citation type="submission" date="2023-03" db="EMBL/GenBank/DDBJ databases">
        <title>Complete genome sequence of an Enterococcus faecalis urinary isolate.</title>
        <authorList>
            <person name="Brauer A.L."/>
            <person name="Armbruster C.E."/>
        </authorList>
    </citation>
    <scope>NUCLEOTIDE SEQUENCE [LARGE SCALE GENOMIC DNA]</scope>
    <source>
        <strain evidence="7 11">3143</strain>
    </source>
</reference>
<sequence length="1252" mass="137246">MNQKRNRLFAIALCGSLLISSLNGIPAIAETMAAPDVQGEDRQTVVPSEGVQGRAPVSFPEADTEVGVPPADEELPEQTEQVVGQVEASVTSPIIVNTPESLRAQRAVQTFDIPEKTYKMSFLDESGRFIDPAKVSITGDIMKFTMQGALTKVGAVATNNVGTTKQLTVPKVALSGDTAIKSYDFSGIQNEKITLPRFYNVPKITPSANYTGQIYPMAVTKQVNVTGEVSNEETTGARLNMFVSGIPNQFVFSRASWDNDPAGNMFARGFNMATAGGTPAYLTTDDHIYYYVPNKRVNIYYNDMTPNGLPAYPPGYNASLSKTVVDSENFHYKAPKAFPEFFSSGNRHFQFKGWYKGPARPADPKAVKLETSLTPEFDVTYDGADNLYVFYDEVKEMTTTIPEVTYKFGFVDEKGALVAPTNVDIQANLTTVEDKVVQKVGAITGANVGNLKQLTVPSQTLTYVPKIKVASSGVTDFRLTIPKRYKIPTVTPGSFYTGSTTAYPLATTLLRHISGQADERITTDGTRYSLYNLPTPHSYRMYRSSWQPDVTNTGFSATLNMATTEIYPAYFTTDNTMYYFLENRRVTEHYVNEAGAEVPMPTGFTQGNQTVIDSDTYHFKLAKELPFSYFLNNKAYRFKGWYKGKTKPKVLETSRTPEYDTTFDDNDDLTVVYEEIKYGGNAVTFGFVGEDGQLLQPTGFQVTTDIVETIDGLSTVLSNVSAVDSTGNVKTLTIPQKEYVLTPQMNFYGTKNSLITIPRQYQEISFTKPANYQGLDYPVAGRVENMFSGNLYVEGAQPPYFSASKVKANQYKIIEFHWKEEPTQSFSSLYKATLIRSSVAPTGVEMYPNKPIYYYATNRRVTENFVDKSGAKITPPQGFTQGNQVTVTSDPFTYTASKALPSVYAAGAKTYKFVGWYKGTTKPTTLKTTATPNYLVDFDDNDDMTAVYEEETPTAALTLTSTNRVVNNDDSVDWVATLKNTSLAPLKTLTVKPATTWPAGIGTPTSLSVQLDGQAPKIYPVTATTWSEGISLTGLEIPAGQTANVTLVGTKISGTSDQRLTATLDVTGNFATVSAADAVRLTDTTQGTITPTEGFISVPTFDFGKMNIASKTQQSGLKKAADYYENGTRNPYLRIKKNQPNWQMTAQLSQPKATTDSLPTATRLLLGPANVSSFTNYNEATEQIKAVGKTSSLSLTANNVATSVVANQQFTGSDVYQLDFTFENIKLEVPANQGTKGQQYNAAVTWNLVTGP</sequence>
<dbReference type="Proteomes" id="UP000244140">
    <property type="component" value="Unassembled WGS sequence"/>
</dbReference>
<dbReference type="EMBL" id="UGIX01000001">
    <property type="protein sequence ID" value="STP63828.1"/>
    <property type="molecule type" value="Genomic_DNA"/>
</dbReference>
<feature type="domain" description="WxL" evidence="3">
    <location>
        <begin position="1097"/>
        <end position="1252"/>
    </location>
</feature>
<dbReference type="RefSeq" id="WP_010706868.1">
    <property type="nucleotide sequence ID" value="NZ_AP031218.1"/>
</dbReference>
<dbReference type="Proteomes" id="UP001221642">
    <property type="component" value="Chromosome"/>
</dbReference>
<feature type="region of interest" description="Disordered" evidence="1">
    <location>
        <begin position="46"/>
        <end position="68"/>
    </location>
</feature>
<evidence type="ECO:0000259" key="3">
    <source>
        <dbReference type="Pfam" id="PF13731"/>
    </source>
</evidence>
<dbReference type="EMBL" id="CP119159">
    <property type="protein sequence ID" value="WEH22749.1"/>
    <property type="molecule type" value="Genomic_DNA"/>
</dbReference>
<evidence type="ECO:0000313" key="10">
    <source>
        <dbReference type="Proteomes" id="UP001221642"/>
    </source>
</evidence>
<organism evidence="4 8">
    <name type="scientific">Enterococcus faecalis</name>
    <name type="common">Streptococcus faecalis</name>
    <dbReference type="NCBI Taxonomy" id="1351"/>
    <lineage>
        <taxon>Bacteria</taxon>
        <taxon>Bacillati</taxon>
        <taxon>Bacillota</taxon>
        <taxon>Bacilli</taxon>
        <taxon>Lactobacillales</taxon>
        <taxon>Enterococcaceae</taxon>
        <taxon>Enterococcus</taxon>
    </lineage>
</organism>
<dbReference type="Proteomes" id="UP000254396">
    <property type="component" value="Unassembled WGS sequence"/>
</dbReference>
<evidence type="ECO:0000313" key="5">
    <source>
        <dbReference type="EMBL" id="STP63828.1"/>
    </source>
</evidence>
<accession>A0A855UHN4</accession>
<evidence type="ECO:0000256" key="1">
    <source>
        <dbReference type="SAM" id="MobiDB-lite"/>
    </source>
</evidence>
<feature type="signal peptide" evidence="2">
    <location>
        <begin position="1"/>
        <end position="29"/>
    </location>
</feature>